<comment type="caution">
    <text evidence="1">The sequence shown here is derived from an EMBL/GenBank/DDBJ whole genome shotgun (WGS) entry which is preliminary data.</text>
</comment>
<proteinExistence type="predicted"/>
<sequence>MLSWVFLIAQNPNREEGYLRICVPLYIASLTGDWETARRLIEENEDLAGCSITENNETTLHIAVSPKSTKLTEDFVRNLVGIMTDEQVQLQDQTGNTALGLAAIAGNVRIARILVTHSRDLLNIRGGNGNTLPLYLAALYGRYDMVNYLYGESENLNDRFWNDEHCGWLLSKCLEADIHDIALKIVTNRPQLAATPSVLEVLAVLASKPTAFRDIEHKFIQRVIRAIRQCKYILHLTFNVI</sequence>
<evidence type="ECO:0000313" key="2">
    <source>
        <dbReference type="Proteomes" id="UP001206925"/>
    </source>
</evidence>
<dbReference type="InterPro" id="IPR036770">
    <property type="entry name" value="Ankyrin_rpt-contain_sf"/>
</dbReference>
<keyword evidence="2" id="KW-1185">Reference proteome</keyword>
<evidence type="ECO:0000313" key="1">
    <source>
        <dbReference type="EMBL" id="KAI7729791.1"/>
    </source>
</evidence>
<dbReference type="PANTHER" id="PTHR24121">
    <property type="entry name" value="NO MECHANORECEPTOR POTENTIAL C, ISOFORM D-RELATED"/>
    <property type="match status" value="1"/>
</dbReference>
<reference evidence="1" key="1">
    <citation type="submission" date="2022-06" db="EMBL/GenBank/DDBJ databases">
        <title>Uncovering the hologenomic basis of an extraordinary plant invasion.</title>
        <authorList>
            <person name="Bieker V.C."/>
            <person name="Martin M.D."/>
            <person name="Gilbert T."/>
            <person name="Hodgins K."/>
            <person name="Battlay P."/>
            <person name="Petersen B."/>
            <person name="Wilson J."/>
        </authorList>
    </citation>
    <scope>NUCLEOTIDE SEQUENCE</scope>
    <source>
        <strain evidence="1">AA19_3_7</strain>
        <tissue evidence="1">Leaf</tissue>
    </source>
</reference>
<name>A0AAD5G6Z7_AMBAR</name>
<dbReference type="SUPFAM" id="SSF48403">
    <property type="entry name" value="Ankyrin repeat"/>
    <property type="match status" value="1"/>
</dbReference>
<dbReference type="EMBL" id="JAMZMK010010922">
    <property type="protein sequence ID" value="KAI7729791.1"/>
    <property type="molecule type" value="Genomic_DNA"/>
</dbReference>
<dbReference type="Proteomes" id="UP001206925">
    <property type="component" value="Unassembled WGS sequence"/>
</dbReference>
<dbReference type="AlphaFoldDB" id="A0AAD5G6Z7"/>
<accession>A0AAD5G6Z7</accession>
<dbReference type="PANTHER" id="PTHR24121:SF16">
    <property type="entry name" value="NON-SPECIFIC SERINE_THREONINE PROTEIN KINASE"/>
    <property type="match status" value="1"/>
</dbReference>
<dbReference type="InterPro" id="IPR002110">
    <property type="entry name" value="Ankyrin_rpt"/>
</dbReference>
<dbReference type="Gene3D" id="1.25.40.20">
    <property type="entry name" value="Ankyrin repeat-containing domain"/>
    <property type="match status" value="1"/>
</dbReference>
<dbReference type="SMART" id="SM00248">
    <property type="entry name" value="ANK"/>
    <property type="match status" value="3"/>
</dbReference>
<gene>
    <name evidence="1" type="ORF">M8C21_014323</name>
</gene>
<organism evidence="1 2">
    <name type="scientific">Ambrosia artemisiifolia</name>
    <name type="common">Common ragweed</name>
    <dbReference type="NCBI Taxonomy" id="4212"/>
    <lineage>
        <taxon>Eukaryota</taxon>
        <taxon>Viridiplantae</taxon>
        <taxon>Streptophyta</taxon>
        <taxon>Embryophyta</taxon>
        <taxon>Tracheophyta</taxon>
        <taxon>Spermatophyta</taxon>
        <taxon>Magnoliopsida</taxon>
        <taxon>eudicotyledons</taxon>
        <taxon>Gunneridae</taxon>
        <taxon>Pentapetalae</taxon>
        <taxon>asterids</taxon>
        <taxon>campanulids</taxon>
        <taxon>Asterales</taxon>
        <taxon>Asteraceae</taxon>
        <taxon>Asteroideae</taxon>
        <taxon>Heliantheae alliance</taxon>
        <taxon>Heliantheae</taxon>
        <taxon>Ambrosia</taxon>
    </lineage>
</organism>
<dbReference type="Pfam" id="PF12796">
    <property type="entry name" value="Ank_2"/>
    <property type="match status" value="1"/>
</dbReference>
<protein>
    <submittedName>
        <fullName evidence="1">Uncharacterized protein</fullName>
    </submittedName>
</protein>